<evidence type="ECO:0000256" key="4">
    <source>
        <dbReference type="PROSITE-ProRule" id="PRU00335"/>
    </source>
</evidence>
<dbReference type="GO" id="GO:0003700">
    <property type="term" value="F:DNA-binding transcription factor activity"/>
    <property type="evidence" value="ECO:0007669"/>
    <property type="project" value="TreeGrafter"/>
</dbReference>
<evidence type="ECO:0000256" key="3">
    <source>
        <dbReference type="ARBA" id="ARBA00023163"/>
    </source>
</evidence>
<reference evidence="6 7" key="1">
    <citation type="submission" date="2020-08" db="EMBL/GenBank/DDBJ databases">
        <title>Genomic Encyclopedia of Type Strains, Phase IV (KMG-IV): sequencing the most valuable type-strain genomes for metagenomic binning, comparative biology and taxonomic classification.</title>
        <authorList>
            <person name="Goeker M."/>
        </authorList>
    </citation>
    <scope>NUCLEOTIDE SEQUENCE [LARGE SCALE GENOMIC DNA]</scope>
    <source>
        <strain evidence="6 7">DSM 44197</strain>
    </source>
</reference>
<organism evidence="6 7">
    <name type="scientific">Actinomadura namibiensis</name>
    <dbReference type="NCBI Taxonomy" id="182080"/>
    <lineage>
        <taxon>Bacteria</taxon>
        <taxon>Bacillati</taxon>
        <taxon>Actinomycetota</taxon>
        <taxon>Actinomycetes</taxon>
        <taxon>Streptosporangiales</taxon>
        <taxon>Thermomonosporaceae</taxon>
        <taxon>Actinomadura</taxon>
    </lineage>
</organism>
<keyword evidence="7" id="KW-1185">Reference proteome</keyword>
<dbReference type="InterPro" id="IPR009057">
    <property type="entry name" value="Homeodomain-like_sf"/>
</dbReference>
<keyword evidence="3" id="KW-0804">Transcription</keyword>
<dbReference type="Proteomes" id="UP000572680">
    <property type="component" value="Unassembled WGS sequence"/>
</dbReference>
<dbReference type="PANTHER" id="PTHR30055:SF234">
    <property type="entry name" value="HTH-TYPE TRANSCRIPTIONAL REGULATOR BETI"/>
    <property type="match status" value="1"/>
</dbReference>
<feature type="domain" description="HTH tetR-type" evidence="5">
    <location>
        <begin position="13"/>
        <end position="73"/>
    </location>
</feature>
<dbReference type="AlphaFoldDB" id="A0A7W3LRG4"/>
<sequence>MTEELGLRERKKRETRRRISDVATGLFCAHGFDNVTVADVARAADVSVNTVFNYFRTKEDLFFDRQEEIVEQAAAALRDRRPGETVVALFRRLFLEGLDRGAHQTGFHEGSEVWARTVRDSPALTARQEEIGRQAERRLAGALADETGAGPDDIAPRVAAAMIMSVQWQLVNEVVERKLAGETLEGMRRDVYAAARRAFDLLENGLGDYARKTSEPDASDGK</sequence>
<dbReference type="InterPro" id="IPR001647">
    <property type="entry name" value="HTH_TetR"/>
</dbReference>
<gene>
    <name evidence="6" type="ORF">HNR61_004575</name>
</gene>
<dbReference type="SUPFAM" id="SSF46689">
    <property type="entry name" value="Homeodomain-like"/>
    <property type="match status" value="1"/>
</dbReference>
<evidence type="ECO:0000256" key="2">
    <source>
        <dbReference type="ARBA" id="ARBA00023125"/>
    </source>
</evidence>
<keyword evidence="1" id="KW-0805">Transcription regulation</keyword>
<dbReference type="GO" id="GO:0000976">
    <property type="term" value="F:transcription cis-regulatory region binding"/>
    <property type="evidence" value="ECO:0007669"/>
    <property type="project" value="TreeGrafter"/>
</dbReference>
<evidence type="ECO:0000256" key="1">
    <source>
        <dbReference type="ARBA" id="ARBA00023015"/>
    </source>
</evidence>
<accession>A0A7W3LRG4</accession>
<proteinExistence type="predicted"/>
<dbReference type="PRINTS" id="PR00455">
    <property type="entry name" value="HTHTETR"/>
</dbReference>
<comment type="caution">
    <text evidence="6">The sequence shown here is derived from an EMBL/GenBank/DDBJ whole genome shotgun (WGS) entry which is preliminary data.</text>
</comment>
<dbReference type="RefSeq" id="WP_182845140.1">
    <property type="nucleotide sequence ID" value="NZ_BAAALP010000034.1"/>
</dbReference>
<evidence type="ECO:0000313" key="6">
    <source>
        <dbReference type="EMBL" id="MBA8952929.1"/>
    </source>
</evidence>
<evidence type="ECO:0000259" key="5">
    <source>
        <dbReference type="PROSITE" id="PS50977"/>
    </source>
</evidence>
<feature type="DNA-binding region" description="H-T-H motif" evidence="4">
    <location>
        <begin position="36"/>
        <end position="55"/>
    </location>
</feature>
<dbReference type="PANTHER" id="PTHR30055">
    <property type="entry name" value="HTH-TYPE TRANSCRIPTIONAL REGULATOR RUTR"/>
    <property type="match status" value="1"/>
</dbReference>
<evidence type="ECO:0000313" key="7">
    <source>
        <dbReference type="Proteomes" id="UP000572680"/>
    </source>
</evidence>
<dbReference type="Gene3D" id="1.10.357.10">
    <property type="entry name" value="Tetracycline Repressor, domain 2"/>
    <property type="match status" value="1"/>
</dbReference>
<dbReference type="InterPro" id="IPR050109">
    <property type="entry name" value="HTH-type_TetR-like_transc_reg"/>
</dbReference>
<dbReference type="EMBL" id="JACJIA010000005">
    <property type="protein sequence ID" value="MBA8952929.1"/>
    <property type="molecule type" value="Genomic_DNA"/>
</dbReference>
<keyword evidence="2 4" id="KW-0238">DNA-binding</keyword>
<protein>
    <submittedName>
        <fullName evidence="6">AcrR family transcriptional regulator</fullName>
    </submittedName>
</protein>
<name>A0A7W3LRG4_ACTNM</name>
<dbReference type="Gene3D" id="1.10.10.60">
    <property type="entry name" value="Homeodomain-like"/>
    <property type="match status" value="1"/>
</dbReference>
<dbReference type="Pfam" id="PF00440">
    <property type="entry name" value="TetR_N"/>
    <property type="match status" value="1"/>
</dbReference>
<dbReference type="PROSITE" id="PS50977">
    <property type="entry name" value="HTH_TETR_2"/>
    <property type="match status" value="1"/>
</dbReference>